<dbReference type="PANTHER" id="PTHR10204:SF34">
    <property type="entry name" value="NAD(P)H DEHYDROGENASE [QUINONE] 1 ISOFORM 1"/>
    <property type="match status" value="1"/>
</dbReference>
<evidence type="ECO:0000256" key="2">
    <source>
        <dbReference type="ARBA" id="ARBA00023002"/>
    </source>
</evidence>
<name>A0A0E3PA74_9EURY</name>
<dbReference type="SUPFAM" id="SSF52218">
    <property type="entry name" value="Flavoproteins"/>
    <property type="match status" value="1"/>
</dbReference>
<dbReference type="Pfam" id="PF02525">
    <property type="entry name" value="Flavodoxin_2"/>
    <property type="match status" value="1"/>
</dbReference>
<evidence type="ECO:0000256" key="1">
    <source>
        <dbReference type="ARBA" id="ARBA00006252"/>
    </source>
</evidence>
<dbReference type="GO" id="GO:0003955">
    <property type="term" value="F:NAD(P)H dehydrogenase (quinone) activity"/>
    <property type="evidence" value="ECO:0007669"/>
    <property type="project" value="TreeGrafter"/>
</dbReference>
<dbReference type="InterPro" id="IPR003680">
    <property type="entry name" value="Flavodoxin_fold"/>
</dbReference>
<dbReference type="RefSeq" id="WP_148704714.1">
    <property type="nucleotide sequence ID" value="NZ_CP009507.1"/>
</dbReference>
<dbReference type="InterPro" id="IPR029039">
    <property type="entry name" value="Flavoprotein-like_sf"/>
</dbReference>
<keyword evidence="2 4" id="KW-0560">Oxidoreductase</keyword>
<dbReference type="HOGENOM" id="CLU_058643_2_2_2"/>
<dbReference type="KEGG" id="msz:MSSIH_0273"/>
<reference evidence="4 5" key="1">
    <citation type="submission" date="2014-07" db="EMBL/GenBank/DDBJ databases">
        <title>Methanogenic archaea and the global carbon cycle.</title>
        <authorList>
            <person name="Henriksen J.R."/>
            <person name="Luke J."/>
            <person name="Reinhart S."/>
            <person name="Benedict M.N."/>
            <person name="Youngblut N.D."/>
            <person name="Metcalf M.E."/>
            <person name="Whitaker R.J."/>
            <person name="Metcalf W.W."/>
        </authorList>
    </citation>
    <scope>NUCLEOTIDE SEQUENCE [LARGE SCALE GENOMIC DNA]</scope>
    <source>
        <strain evidence="4 5">HI350</strain>
    </source>
</reference>
<dbReference type="FunFam" id="3.40.50.360:FF:000054">
    <property type="entry name" value="NAD(P)H dehydrogenase, quinone 1"/>
    <property type="match status" value="1"/>
</dbReference>
<dbReference type="InterPro" id="IPR051545">
    <property type="entry name" value="NAD(P)H_dehydrogenase_qn"/>
</dbReference>
<proteinExistence type="inferred from homology"/>
<sequence>MKVLYVYAHQEPKSFNAALKETALAALKEKGHEVKLSDLYAMNFNPVLTAEDFTDRKKPDVFKPFLEAIQASKTGAFAPDILAEMEKVKWADLLIFQFPIYFTSMPAILKGWIDRVLAPGFGFNPLINSAYETGLLKGKTAMITTTTGASEEWYSEGGEHGDLNRHLESVTHCVFEYMGMKVLPSHIIYEVSSLSKERGAEKLGKYRKRISEL</sequence>
<dbReference type="Gene3D" id="3.40.50.360">
    <property type="match status" value="1"/>
</dbReference>
<comment type="similarity">
    <text evidence="1">Belongs to the NAD(P)H dehydrogenase (quinone) family.</text>
</comment>
<feature type="domain" description="Flavodoxin-like fold" evidence="3">
    <location>
        <begin position="1"/>
        <end position="209"/>
    </location>
</feature>
<evidence type="ECO:0000313" key="4">
    <source>
        <dbReference type="EMBL" id="AKB30963.1"/>
    </source>
</evidence>
<dbReference type="AlphaFoldDB" id="A0A0E3PA74"/>
<evidence type="ECO:0000259" key="3">
    <source>
        <dbReference type="Pfam" id="PF02525"/>
    </source>
</evidence>
<dbReference type="Proteomes" id="UP000033092">
    <property type="component" value="Chromosome"/>
</dbReference>
<dbReference type="EC" id="1.6.99.-" evidence="4"/>
<dbReference type="PATRIC" id="fig|1434119.4.peg.341"/>
<dbReference type="GO" id="GO:0005829">
    <property type="term" value="C:cytosol"/>
    <property type="evidence" value="ECO:0007669"/>
    <property type="project" value="TreeGrafter"/>
</dbReference>
<gene>
    <name evidence="4" type="ORF">MSSIH_0273</name>
</gene>
<dbReference type="EMBL" id="CP009507">
    <property type="protein sequence ID" value="AKB30963.1"/>
    <property type="molecule type" value="Genomic_DNA"/>
</dbReference>
<organism evidence="4 5">
    <name type="scientific">Methanosarcina siciliae HI350</name>
    <dbReference type="NCBI Taxonomy" id="1434119"/>
    <lineage>
        <taxon>Archaea</taxon>
        <taxon>Methanobacteriati</taxon>
        <taxon>Methanobacteriota</taxon>
        <taxon>Stenosarchaea group</taxon>
        <taxon>Methanomicrobia</taxon>
        <taxon>Methanosarcinales</taxon>
        <taxon>Methanosarcinaceae</taxon>
        <taxon>Methanosarcina</taxon>
    </lineage>
</organism>
<evidence type="ECO:0000313" key="5">
    <source>
        <dbReference type="Proteomes" id="UP000033092"/>
    </source>
</evidence>
<protein>
    <submittedName>
        <fullName evidence="4">Glutathione-regulated potassium-efflux system ancillary protein KefG</fullName>
        <ecNumber evidence="4">1.6.99.-</ecNumber>
    </submittedName>
</protein>
<dbReference type="PANTHER" id="PTHR10204">
    <property type="entry name" value="NAD P H OXIDOREDUCTASE-RELATED"/>
    <property type="match status" value="1"/>
</dbReference>
<accession>A0A0E3PA74</accession>
<dbReference type="GeneID" id="41604228"/>